<dbReference type="InterPro" id="IPR036852">
    <property type="entry name" value="Peptidase_S8/S53_dom_sf"/>
</dbReference>
<dbReference type="InterPro" id="IPR000209">
    <property type="entry name" value="Peptidase_S8/S53_dom"/>
</dbReference>
<evidence type="ECO:0000256" key="2">
    <source>
        <dbReference type="ARBA" id="ARBA00022670"/>
    </source>
</evidence>
<dbReference type="PANTHER" id="PTHR43806">
    <property type="entry name" value="PEPTIDASE S8"/>
    <property type="match status" value="1"/>
</dbReference>
<dbReference type="InterPro" id="IPR015500">
    <property type="entry name" value="Peptidase_S8_subtilisin-rel"/>
</dbReference>
<dbReference type="InterPro" id="IPR023827">
    <property type="entry name" value="Peptidase_S8_Asp-AS"/>
</dbReference>
<dbReference type="GO" id="GO:0006508">
    <property type="term" value="P:proteolysis"/>
    <property type="evidence" value="ECO:0007669"/>
    <property type="project" value="UniProtKB-KW"/>
</dbReference>
<accession>A0AAV9XEI5</accession>
<keyword evidence="6" id="KW-0732">Signal</keyword>
<reference evidence="8 9" key="1">
    <citation type="submission" date="2019-10" db="EMBL/GenBank/DDBJ databases">
        <authorList>
            <person name="Palmer J.M."/>
        </authorList>
    </citation>
    <scope>NUCLEOTIDE SEQUENCE [LARGE SCALE GENOMIC DNA]</scope>
    <source>
        <strain evidence="8 9">TWF694</strain>
    </source>
</reference>
<keyword evidence="2 5" id="KW-0645">Protease</keyword>
<evidence type="ECO:0000256" key="5">
    <source>
        <dbReference type="PROSITE-ProRule" id="PRU01240"/>
    </source>
</evidence>
<feature type="domain" description="Peptidase S8/S53" evidence="7">
    <location>
        <begin position="240"/>
        <end position="489"/>
    </location>
</feature>
<name>A0AAV9XEI5_9PEZI</name>
<feature type="active site" description="Charge relay system" evidence="5">
    <location>
        <position position="286"/>
    </location>
</feature>
<feature type="signal peptide" evidence="6">
    <location>
        <begin position="1"/>
        <end position="16"/>
    </location>
</feature>
<feature type="chain" id="PRO_5043328816" description="Peptidase S8/S53 domain-containing protein" evidence="6">
    <location>
        <begin position="17"/>
        <end position="559"/>
    </location>
</feature>
<keyword evidence="9" id="KW-1185">Reference proteome</keyword>
<dbReference type="PROSITE" id="PS00136">
    <property type="entry name" value="SUBTILASE_ASP"/>
    <property type="match status" value="1"/>
</dbReference>
<proteinExistence type="inferred from homology"/>
<keyword evidence="3 5" id="KW-0378">Hydrolase</keyword>
<dbReference type="CDD" id="cd00306">
    <property type="entry name" value="Peptidases_S8_S53"/>
    <property type="match status" value="1"/>
</dbReference>
<dbReference type="Proteomes" id="UP001365542">
    <property type="component" value="Unassembled WGS sequence"/>
</dbReference>
<gene>
    <name evidence="8" type="ORF">TWF694_011172</name>
</gene>
<comment type="similarity">
    <text evidence="1 5">Belongs to the peptidase S8 family.</text>
</comment>
<feature type="active site" description="Charge relay system" evidence="5">
    <location>
        <position position="249"/>
    </location>
</feature>
<protein>
    <recommendedName>
        <fullName evidence="7">Peptidase S8/S53 domain-containing protein</fullName>
    </recommendedName>
</protein>
<evidence type="ECO:0000313" key="8">
    <source>
        <dbReference type="EMBL" id="KAK6538293.1"/>
    </source>
</evidence>
<evidence type="ECO:0000256" key="6">
    <source>
        <dbReference type="SAM" id="SignalP"/>
    </source>
</evidence>
<dbReference type="PANTHER" id="PTHR43806:SF11">
    <property type="entry name" value="CEREVISIN-RELATED"/>
    <property type="match status" value="1"/>
</dbReference>
<dbReference type="EMBL" id="JAVHJO010000008">
    <property type="protein sequence ID" value="KAK6538293.1"/>
    <property type="molecule type" value="Genomic_DNA"/>
</dbReference>
<dbReference type="PRINTS" id="PR00723">
    <property type="entry name" value="SUBTILISIN"/>
</dbReference>
<dbReference type="InterPro" id="IPR050131">
    <property type="entry name" value="Peptidase_S8_subtilisin-like"/>
</dbReference>
<evidence type="ECO:0000256" key="4">
    <source>
        <dbReference type="ARBA" id="ARBA00022825"/>
    </source>
</evidence>
<dbReference type="Pfam" id="PF00082">
    <property type="entry name" value="Peptidase_S8"/>
    <property type="match status" value="1"/>
</dbReference>
<evidence type="ECO:0000259" key="7">
    <source>
        <dbReference type="Pfam" id="PF00082"/>
    </source>
</evidence>
<dbReference type="GO" id="GO:0004252">
    <property type="term" value="F:serine-type endopeptidase activity"/>
    <property type="evidence" value="ECO:0007669"/>
    <property type="project" value="UniProtKB-UniRule"/>
</dbReference>
<organism evidence="8 9">
    <name type="scientific">Orbilia ellipsospora</name>
    <dbReference type="NCBI Taxonomy" id="2528407"/>
    <lineage>
        <taxon>Eukaryota</taxon>
        <taxon>Fungi</taxon>
        <taxon>Dikarya</taxon>
        <taxon>Ascomycota</taxon>
        <taxon>Pezizomycotina</taxon>
        <taxon>Orbiliomycetes</taxon>
        <taxon>Orbiliales</taxon>
        <taxon>Orbiliaceae</taxon>
        <taxon>Orbilia</taxon>
    </lineage>
</organism>
<dbReference type="AlphaFoldDB" id="A0AAV9XEI5"/>
<dbReference type="PROSITE" id="PS51892">
    <property type="entry name" value="SUBTILASE"/>
    <property type="match status" value="1"/>
</dbReference>
<evidence type="ECO:0000256" key="1">
    <source>
        <dbReference type="ARBA" id="ARBA00011073"/>
    </source>
</evidence>
<keyword evidence="4 5" id="KW-0720">Serine protease</keyword>
<feature type="active site" description="Charge relay system" evidence="5">
    <location>
        <position position="470"/>
    </location>
</feature>
<dbReference type="SUPFAM" id="SSF52743">
    <property type="entry name" value="Subtilisin-like"/>
    <property type="match status" value="1"/>
</dbReference>
<comment type="caution">
    <text evidence="8">The sequence shown here is derived from an EMBL/GenBank/DDBJ whole genome shotgun (WGS) entry which is preliminary data.</text>
</comment>
<evidence type="ECO:0000256" key="3">
    <source>
        <dbReference type="ARBA" id="ARBA00022801"/>
    </source>
</evidence>
<dbReference type="Gene3D" id="3.40.50.200">
    <property type="entry name" value="Peptidase S8/S53 domain"/>
    <property type="match status" value="1"/>
</dbReference>
<sequence>MVFLFFCQIYLGAAYSYDADLFLKQPVVGTWAYPGGRISERSFACIVKASLRKNKASFEILDDLFDPNTGELSHYLLPPRKFSIYRVQSQYLGNLFYIFDIGLRAVDEDPSIIRELEFDIEEKFKTQGRADDYPFDDCYQNRNGYDAEPAASATTRWYDVPVKTPQLRKPTSTPTPKTPDLTTLETVSPLAPIPTNQILVIRDAPQELVLLSSPRQGTQGLPSDLPPKIKGTFYNWGMPGNGVVVYVLDTGCDRSHPEFKNANFEDWIDIGRFPLERGTDVWQNYHGSIMSAHISGDTVGVSQYAGLVNVPFFDGTLGFELTTALEVLAKTFDHIKSNNSHRPCILNLSWGFNLGDDIPFIRALFGDILKELTNLGNVIIVTSAGNDSPATRITKVPTIYGYDKSFKNLVVAGAVDPVNFANLLQSDTMLTNMVWALGQSVTELQQPDLRLDPRYLQRSDYYAKGYGGTSAATATTSGLLAVFLSQNLNSKAPLDEQVSSAVEKLKTISFPRKEGGVPIIHNGFTPDDWPKRDQKLVGYKSKKGKSRCILLRLEKYLCF</sequence>
<evidence type="ECO:0000313" key="9">
    <source>
        <dbReference type="Proteomes" id="UP001365542"/>
    </source>
</evidence>